<evidence type="ECO:0000256" key="1">
    <source>
        <dbReference type="SAM" id="MobiDB-lite"/>
    </source>
</evidence>
<name>A0A9Q0BK70_9MUSC</name>
<reference evidence="2" key="1">
    <citation type="journal article" date="2023" name="Genome Biol. Evol.">
        <title>Long-read-based Genome Assembly of Drosophila gunungcola Reveals Fewer Chemosensory Genes in Flower-breeding Species.</title>
        <authorList>
            <person name="Negi A."/>
            <person name="Liao B.Y."/>
            <person name="Yeh S.D."/>
        </authorList>
    </citation>
    <scope>NUCLEOTIDE SEQUENCE</scope>
    <source>
        <strain evidence="2">Sukarami</strain>
    </source>
</reference>
<evidence type="ECO:0000313" key="3">
    <source>
        <dbReference type="Proteomes" id="UP001059596"/>
    </source>
</evidence>
<feature type="compositionally biased region" description="Polar residues" evidence="1">
    <location>
        <begin position="1"/>
        <end position="17"/>
    </location>
</feature>
<protein>
    <submittedName>
        <fullName evidence="2">Uncharacterized protein</fullName>
    </submittedName>
</protein>
<organism evidence="2 3">
    <name type="scientific">Drosophila gunungcola</name>
    <name type="common">fruit fly</name>
    <dbReference type="NCBI Taxonomy" id="103775"/>
    <lineage>
        <taxon>Eukaryota</taxon>
        <taxon>Metazoa</taxon>
        <taxon>Ecdysozoa</taxon>
        <taxon>Arthropoda</taxon>
        <taxon>Hexapoda</taxon>
        <taxon>Insecta</taxon>
        <taxon>Pterygota</taxon>
        <taxon>Neoptera</taxon>
        <taxon>Endopterygota</taxon>
        <taxon>Diptera</taxon>
        <taxon>Brachycera</taxon>
        <taxon>Muscomorpha</taxon>
        <taxon>Ephydroidea</taxon>
        <taxon>Drosophilidae</taxon>
        <taxon>Drosophila</taxon>
        <taxon>Sophophora</taxon>
    </lineage>
</organism>
<accession>A0A9Q0BK70</accession>
<dbReference type="EMBL" id="JAMKOV010000065">
    <property type="protein sequence ID" value="KAI8034640.1"/>
    <property type="molecule type" value="Genomic_DNA"/>
</dbReference>
<dbReference type="AlphaFoldDB" id="A0A9Q0BK70"/>
<feature type="compositionally biased region" description="Basic residues" evidence="1">
    <location>
        <begin position="25"/>
        <end position="43"/>
    </location>
</feature>
<proteinExistence type="predicted"/>
<sequence>MPSSVTVRPTTRNTSQPKELDSHSHPHHQHYPHHRNHQQPRFRFRFESRLRLFDAPIMGLPRKRKHSQESGAQSVDIDSHTIL</sequence>
<dbReference type="Proteomes" id="UP001059596">
    <property type="component" value="Unassembled WGS sequence"/>
</dbReference>
<feature type="region of interest" description="Disordered" evidence="1">
    <location>
        <begin position="1"/>
        <end position="43"/>
    </location>
</feature>
<evidence type="ECO:0000313" key="2">
    <source>
        <dbReference type="EMBL" id="KAI8034640.1"/>
    </source>
</evidence>
<comment type="caution">
    <text evidence="2">The sequence shown here is derived from an EMBL/GenBank/DDBJ whole genome shotgun (WGS) entry which is preliminary data.</text>
</comment>
<keyword evidence="3" id="KW-1185">Reference proteome</keyword>
<gene>
    <name evidence="2" type="ORF">M5D96_012602</name>
</gene>
<feature type="region of interest" description="Disordered" evidence="1">
    <location>
        <begin position="59"/>
        <end position="83"/>
    </location>
</feature>